<accession>A0A518D081</accession>
<organism evidence="2 3">
    <name type="scientific">Rohdeia mirabilis</name>
    <dbReference type="NCBI Taxonomy" id="2528008"/>
    <lineage>
        <taxon>Bacteria</taxon>
        <taxon>Pseudomonadati</taxon>
        <taxon>Planctomycetota</taxon>
        <taxon>Planctomycetia</taxon>
        <taxon>Planctomycetia incertae sedis</taxon>
        <taxon>Rohdeia</taxon>
    </lineage>
</organism>
<reference evidence="2 3" key="1">
    <citation type="submission" date="2019-02" db="EMBL/GenBank/DDBJ databases">
        <title>Deep-cultivation of Planctomycetes and their phenomic and genomic characterization uncovers novel biology.</title>
        <authorList>
            <person name="Wiegand S."/>
            <person name="Jogler M."/>
            <person name="Boedeker C."/>
            <person name="Pinto D."/>
            <person name="Vollmers J."/>
            <person name="Rivas-Marin E."/>
            <person name="Kohn T."/>
            <person name="Peeters S.H."/>
            <person name="Heuer A."/>
            <person name="Rast P."/>
            <person name="Oberbeckmann S."/>
            <person name="Bunk B."/>
            <person name="Jeske O."/>
            <person name="Meyerdierks A."/>
            <person name="Storesund J.E."/>
            <person name="Kallscheuer N."/>
            <person name="Luecker S."/>
            <person name="Lage O.M."/>
            <person name="Pohl T."/>
            <person name="Merkel B.J."/>
            <person name="Hornburger P."/>
            <person name="Mueller R.-W."/>
            <person name="Bruemmer F."/>
            <person name="Labrenz M."/>
            <person name="Spormann A.M."/>
            <person name="Op den Camp H."/>
            <person name="Overmann J."/>
            <person name="Amann R."/>
            <person name="Jetten M.S.M."/>
            <person name="Mascher T."/>
            <person name="Medema M.H."/>
            <person name="Devos D.P."/>
            <person name="Kaster A.-K."/>
            <person name="Ovreas L."/>
            <person name="Rohde M."/>
            <person name="Galperin M.Y."/>
            <person name="Jogler C."/>
        </authorList>
    </citation>
    <scope>NUCLEOTIDE SEQUENCE [LARGE SCALE GENOMIC DNA]</scope>
    <source>
        <strain evidence="2 3">Pla163</strain>
    </source>
</reference>
<dbReference type="InterPro" id="IPR036514">
    <property type="entry name" value="SGNH_hydro_sf"/>
</dbReference>
<dbReference type="EMBL" id="CP036290">
    <property type="protein sequence ID" value="QDU84891.1"/>
    <property type="molecule type" value="Genomic_DNA"/>
</dbReference>
<protein>
    <recommendedName>
        <fullName evidence="1">SGNH hydrolase-type esterase domain-containing protein</fullName>
    </recommendedName>
</protein>
<dbReference type="Proteomes" id="UP000319342">
    <property type="component" value="Chromosome"/>
</dbReference>
<dbReference type="Gene3D" id="3.40.50.1110">
    <property type="entry name" value="SGNH hydrolase"/>
    <property type="match status" value="1"/>
</dbReference>
<evidence type="ECO:0000313" key="3">
    <source>
        <dbReference type="Proteomes" id="UP000319342"/>
    </source>
</evidence>
<evidence type="ECO:0000259" key="1">
    <source>
        <dbReference type="Pfam" id="PF13472"/>
    </source>
</evidence>
<gene>
    <name evidence="2" type="ORF">Pla163_20090</name>
</gene>
<dbReference type="SUPFAM" id="SSF52266">
    <property type="entry name" value="SGNH hydrolase"/>
    <property type="match status" value="1"/>
</dbReference>
<dbReference type="InterPro" id="IPR013830">
    <property type="entry name" value="SGNH_hydro"/>
</dbReference>
<keyword evidence="3" id="KW-1185">Reference proteome</keyword>
<proteinExistence type="predicted"/>
<dbReference type="GO" id="GO:0016788">
    <property type="term" value="F:hydrolase activity, acting on ester bonds"/>
    <property type="evidence" value="ECO:0007669"/>
    <property type="project" value="UniProtKB-ARBA"/>
</dbReference>
<evidence type="ECO:0000313" key="2">
    <source>
        <dbReference type="EMBL" id="QDU84891.1"/>
    </source>
</evidence>
<name>A0A518D081_9BACT</name>
<feature type="domain" description="SGNH hydrolase-type esterase" evidence="1">
    <location>
        <begin position="127"/>
        <end position="342"/>
    </location>
</feature>
<dbReference type="Pfam" id="PF13472">
    <property type="entry name" value="Lipase_GDSL_2"/>
    <property type="match status" value="1"/>
</dbReference>
<sequence>MAKARRTLTGRLLAAAVGLLLAAALSEGLWRLAEPPPTTAPTIRGADGTEVPLSLVATYLGRNDEDRAPTSPSSRLAPNLELRFCYSALERPWLDADGCVSVRTNSLGFRDLEFDATKPAGQRRVLCVGDSFTFGNGVPLEDTWVQRLEGLLEQRWDDVEVINGGFAAGDHRTGGYAPWIASDGLALDPDLVVIGVCLNDLGDVPMALTPPPPEERWLGGISHVLNALQDRRHRREFEATALPDAGVLLDLVPEPWNAARAALTTLRDLCAERDVELLVVVFPMFFRLEEDRYPFHGLHRAVTEFCGTAGIDCIDLYPTFAGQPDRPLWIHPTDQHANPIGQALIAEALLPRVVGALER</sequence>
<dbReference type="AlphaFoldDB" id="A0A518D081"/>
<dbReference type="OrthoDB" id="288614at2"/>
<dbReference type="RefSeq" id="WP_145187229.1">
    <property type="nucleotide sequence ID" value="NZ_CP036290.1"/>
</dbReference>